<feature type="domain" description="Methyltransferase FkbM" evidence="1">
    <location>
        <begin position="93"/>
        <end position="256"/>
    </location>
</feature>
<dbReference type="Gene3D" id="3.40.50.150">
    <property type="entry name" value="Vaccinia Virus protein VP39"/>
    <property type="match status" value="1"/>
</dbReference>
<reference evidence="2" key="1">
    <citation type="journal article" date="2015" name="Nature">
        <title>Complex archaea that bridge the gap between prokaryotes and eukaryotes.</title>
        <authorList>
            <person name="Spang A."/>
            <person name="Saw J.H."/>
            <person name="Jorgensen S.L."/>
            <person name="Zaremba-Niedzwiedzka K."/>
            <person name="Martijn J."/>
            <person name="Lind A.E."/>
            <person name="van Eijk R."/>
            <person name="Schleper C."/>
            <person name="Guy L."/>
            <person name="Ettema T.J."/>
        </authorList>
    </citation>
    <scope>NUCLEOTIDE SEQUENCE</scope>
</reference>
<dbReference type="Pfam" id="PF05050">
    <property type="entry name" value="Methyltransf_21"/>
    <property type="match status" value="1"/>
</dbReference>
<dbReference type="PANTHER" id="PTHR34203">
    <property type="entry name" value="METHYLTRANSFERASE, FKBM FAMILY PROTEIN"/>
    <property type="match status" value="1"/>
</dbReference>
<dbReference type="PANTHER" id="PTHR34203:SF15">
    <property type="entry name" value="SLL1173 PROTEIN"/>
    <property type="match status" value="1"/>
</dbReference>
<accession>A0A0F9VRN1</accession>
<dbReference type="NCBIfam" id="TIGR01444">
    <property type="entry name" value="fkbM_fam"/>
    <property type="match status" value="1"/>
</dbReference>
<name>A0A0F9VRN1_9ZZZZ</name>
<dbReference type="InterPro" id="IPR006342">
    <property type="entry name" value="FkbM_mtfrase"/>
</dbReference>
<proteinExistence type="predicted"/>
<dbReference type="SUPFAM" id="SSF53335">
    <property type="entry name" value="S-adenosyl-L-methionine-dependent methyltransferases"/>
    <property type="match status" value="1"/>
</dbReference>
<dbReference type="InterPro" id="IPR029063">
    <property type="entry name" value="SAM-dependent_MTases_sf"/>
</dbReference>
<organism evidence="2">
    <name type="scientific">marine sediment metagenome</name>
    <dbReference type="NCBI Taxonomy" id="412755"/>
    <lineage>
        <taxon>unclassified sequences</taxon>
        <taxon>metagenomes</taxon>
        <taxon>ecological metagenomes</taxon>
    </lineage>
</organism>
<comment type="caution">
    <text evidence="2">The sequence shown here is derived from an EMBL/GenBank/DDBJ whole genome shotgun (WGS) entry which is preliminary data.</text>
</comment>
<protein>
    <recommendedName>
        <fullName evidence="1">Methyltransferase FkbM domain-containing protein</fullName>
    </recommendedName>
</protein>
<sequence length="271" mass="29638">MGHPITTSDADVVDAGHMADLRAQFREGDSHVRTRIKSQLGPTEVEFADIRMVVDPRDNYTETCIWLNEYPPEIKSLVALVELVEDRNVLVFDIGANCGAYSIPLAMAAGEGSRVVAFEPNPLMIGRLGMNIALNNLTDRVRIEGCALCDRDGEAMLNFRGHNYGQASLLPIEGKQQNGGVLVPTRPLSAFTHAARHHDGTILKIDVEGAEEVVLNPILAQGKSGGWLPDAILIEVRHADQWDGDLCAEILACGYRQTLRAEGNALYIRKT</sequence>
<evidence type="ECO:0000259" key="1">
    <source>
        <dbReference type="Pfam" id="PF05050"/>
    </source>
</evidence>
<dbReference type="InterPro" id="IPR052514">
    <property type="entry name" value="SAM-dependent_MTase"/>
</dbReference>
<dbReference type="EMBL" id="LAZR01000030">
    <property type="protein sequence ID" value="KKO02583.1"/>
    <property type="molecule type" value="Genomic_DNA"/>
</dbReference>
<gene>
    <name evidence="2" type="ORF">LCGC14_0105390</name>
</gene>
<dbReference type="AlphaFoldDB" id="A0A0F9VRN1"/>
<evidence type="ECO:0000313" key="2">
    <source>
        <dbReference type="EMBL" id="KKO02583.1"/>
    </source>
</evidence>